<accession>A0ABM4TQ72</accession>
<evidence type="ECO:0000259" key="5">
    <source>
        <dbReference type="SMART" id="SM00210"/>
    </source>
</evidence>
<name>A0ABM4TQ72_DROSZ</name>
<dbReference type="Pfam" id="PF20010">
    <property type="entry name" value="Collagen_trimer"/>
    <property type="match status" value="1"/>
</dbReference>
<feature type="chain" id="PRO_5047160788" evidence="4">
    <location>
        <begin position="21"/>
        <end position="1019"/>
    </location>
</feature>
<dbReference type="Pfam" id="PF01391">
    <property type="entry name" value="Collagen"/>
    <property type="match status" value="2"/>
</dbReference>
<evidence type="ECO:0000313" key="6">
    <source>
        <dbReference type="Proteomes" id="UP001652628"/>
    </source>
</evidence>
<dbReference type="Gene3D" id="3.40.1620.70">
    <property type="match status" value="1"/>
</dbReference>
<evidence type="ECO:0000256" key="4">
    <source>
        <dbReference type="SAM" id="SignalP"/>
    </source>
</evidence>
<feature type="region of interest" description="Disordered" evidence="3">
    <location>
        <begin position="980"/>
        <end position="1004"/>
    </location>
</feature>
<keyword evidence="2 7" id="KW-0176">Collagen</keyword>
<feature type="compositionally biased region" description="Pro residues" evidence="3">
    <location>
        <begin position="632"/>
        <end position="644"/>
    </location>
</feature>
<dbReference type="PANTHER" id="PTHR24023:SF1112">
    <property type="entry name" value="COL_CUTICLE_N DOMAIN-CONTAINING PROTEIN-RELATED"/>
    <property type="match status" value="1"/>
</dbReference>
<dbReference type="InterPro" id="IPR008160">
    <property type="entry name" value="Collagen"/>
</dbReference>
<feature type="domain" description="Thrombospondin-like N-terminal" evidence="5">
    <location>
        <begin position="32"/>
        <end position="222"/>
    </location>
</feature>
<keyword evidence="4" id="KW-0732">Signal</keyword>
<keyword evidence="6" id="KW-1185">Reference proteome</keyword>
<dbReference type="PANTHER" id="PTHR24023">
    <property type="entry name" value="COLLAGEN ALPHA"/>
    <property type="match status" value="1"/>
</dbReference>
<dbReference type="InterPro" id="IPR010515">
    <property type="entry name" value="Collagenase_NC10/endostatin"/>
</dbReference>
<proteinExistence type="predicted"/>
<dbReference type="GO" id="GO:0005581">
    <property type="term" value="C:collagen trimer"/>
    <property type="evidence" value="ECO:0007669"/>
    <property type="project" value="UniProtKB-KW"/>
</dbReference>
<evidence type="ECO:0000313" key="7">
    <source>
        <dbReference type="RefSeq" id="XP_070852115.1"/>
    </source>
</evidence>
<feature type="region of interest" description="Disordered" evidence="3">
    <location>
        <begin position="274"/>
        <end position="331"/>
    </location>
</feature>
<feature type="compositionally biased region" description="Pro residues" evidence="3">
    <location>
        <begin position="314"/>
        <end position="323"/>
    </location>
</feature>
<dbReference type="InterPro" id="IPR045463">
    <property type="entry name" value="XV/XVIII_trimerization_dom"/>
</dbReference>
<feature type="compositionally biased region" description="Basic and acidic residues" evidence="3">
    <location>
        <begin position="995"/>
        <end position="1004"/>
    </location>
</feature>
<dbReference type="Gene3D" id="3.10.100.10">
    <property type="entry name" value="Mannose-Binding Protein A, subunit A"/>
    <property type="match status" value="1"/>
</dbReference>
<protein>
    <submittedName>
        <fullName evidence="7">Collagen alpha-1(XV) chain isoform X8</fullName>
    </submittedName>
</protein>
<dbReference type="InterPro" id="IPR013320">
    <property type="entry name" value="ConA-like_dom_sf"/>
</dbReference>
<reference evidence="7" key="1">
    <citation type="submission" date="2025-08" db="UniProtKB">
        <authorList>
            <consortium name="RefSeq"/>
        </authorList>
    </citation>
    <scope>IDENTIFICATION</scope>
</reference>
<feature type="compositionally biased region" description="Basic and acidic residues" evidence="3">
    <location>
        <begin position="469"/>
        <end position="486"/>
    </location>
</feature>
<feature type="compositionally biased region" description="Basic and acidic residues" evidence="3">
    <location>
        <begin position="583"/>
        <end position="606"/>
    </location>
</feature>
<dbReference type="SMART" id="SM00210">
    <property type="entry name" value="TSPN"/>
    <property type="match status" value="1"/>
</dbReference>
<dbReference type="InterPro" id="IPR048287">
    <property type="entry name" value="TSPN-like_N"/>
</dbReference>
<sequence>MLVLLLISSLICTLLVPVLGSFELTGQSIKDALAEYTLTDIMNNNQFAGIEFGEAEDGFPAFRFLQTADVKSPYRMLLPEKLYEFAILITFRQSSLKGGYLFSVVNPLDTVVQLGVHLSPVVKNSYNVSLVYTQADQSIGRKLASFGVAHVPDKWNSIALQVLTDRVSFYYDCELRNTSLVTREPLELVFDSASTLYIGQAGSIIGGKFEGYLEKINVYGNPDAINVTCMPPPKATVAPTTADEDSFLFEGSGTSYPIEDSTEADIWGDEATDIFDASGMQPPGQTQYTHERPYRGIKGEKGERGPKGDSIRGPPGPPGPPGPKGETAAYPPFVETTSAGAKYTGECTCNASDILEAIKDNESLRETLRGAPGAAGKDGKPGTPGHTGATGVPGARGARGSEGAQGLKGEPGVDGLPGVVGPPGPPGPPGLPENYDINWNPTRTFKESLMVNSMGTFRGTTQPGAKGVPGEKGDAGQKGERGDPGHKGAHGPSGSKGEPGEPGTPGLPGLPGQAGQPGGLEGLASANGTKGEKGEKGMRGRRGGTGATGPIGPPGKPGAMGDIGHSGRPGMTGPKGEMGPKGPKGDSSGREGIKGDKGDRGQDGRDGLPGPPGIPATGGGDGDSSGVQYIPMPGPPGPPGPPGLPGLSISGPKGEPGMELRSSFYGDASYYGRPETPRQPGHTHKQHDGTLGLNGGEEEPYFSASSSNMNMKIVPGAVTFQNIDEMTKKSALNPPGTLAYITEEEALLVRVNKGWQYIALGTLVPIATPAPPTTVAPSMRFDLQSKNLLNSPPPLINTPTWYPRMLRVAALNEPSTGDLQGIRGADFACYRQGRRAGLLGTFKAFLSSRVQNLDTIVRTADRDLPVVNTRGDVLFNSWKGIFNGQGGFFSQAPRIYSFSGKNVMTDPSWPMKMVWHGSLPNGERSMDTYCDAWHSSDHLKSGYASNLDGHKLLEQKRQSCDSKLIILCVEALSQDRKRKKRELDDSSYHNSHSHSHGESESLEFHTEDEYAAHLENLLL</sequence>
<dbReference type="InterPro" id="IPR050149">
    <property type="entry name" value="Collagen_superfamily"/>
</dbReference>
<dbReference type="CDD" id="cd00247">
    <property type="entry name" value="Endostatin-like"/>
    <property type="match status" value="1"/>
</dbReference>
<evidence type="ECO:0000256" key="2">
    <source>
        <dbReference type="ARBA" id="ARBA00023119"/>
    </source>
</evidence>
<keyword evidence="1" id="KW-0677">Repeat</keyword>
<feature type="signal peptide" evidence="4">
    <location>
        <begin position="1"/>
        <end position="20"/>
    </location>
</feature>
<feature type="region of interest" description="Disordered" evidence="3">
    <location>
        <begin position="455"/>
        <end position="701"/>
    </location>
</feature>
<evidence type="ECO:0000256" key="1">
    <source>
        <dbReference type="ARBA" id="ARBA00022737"/>
    </source>
</evidence>
<dbReference type="SUPFAM" id="SSF49899">
    <property type="entry name" value="Concanavalin A-like lectins/glucanases"/>
    <property type="match status" value="1"/>
</dbReference>
<dbReference type="Pfam" id="PF06482">
    <property type="entry name" value="Endostatin"/>
    <property type="match status" value="1"/>
</dbReference>
<dbReference type="RefSeq" id="XP_070852115.1">
    <property type="nucleotide sequence ID" value="XM_070996014.1"/>
</dbReference>
<feature type="compositionally biased region" description="Pro residues" evidence="3">
    <location>
        <begin position="420"/>
        <end position="431"/>
    </location>
</feature>
<dbReference type="InterPro" id="IPR016186">
    <property type="entry name" value="C-type_lectin-like/link_sf"/>
</dbReference>
<feature type="region of interest" description="Disordered" evidence="3">
    <location>
        <begin position="369"/>
        <end position="439"/>
    </location>
</feature>
<organism evidence="6 7">
    <name type="scientific">Drosophila suzukii</name>
    <name type="common">Spotted-wing drosophila fruit fly</name>
    <dbReference type="NCBI Taxonomy" id="28584"/>
    <lineage>
        <taxon>Eukaryota</taxon>
        <taxon>Metazoa</taxon>
        <taxon>Ecdysozoa</taxon>
        <taxon>Arthropoda</taxon>
        <taxon>Hexapoda</taxon>
        <taxon>Insecta</taxon>
        <taxon>Pterygota</taxon>
        <taxon>Neoptera</taxon>
        <taxon>Endopterygota</taxon>
        <taxon>Diptera</taxon>
        <taxon>Brachycera</taxon>
        <taxon>Muscomorpha</taxon>
        <taxon>Ephydroidea</taxon>
        <taxon>Drosophilidae</taxon>
        <taxon>Drosophila</taxon>
        <taxon>Sophophora</taxon>
    </lineage>
</organism>
<feature type="compositionally biased region" description="Basic and acidic residues" evidence="3">
    <location>
        <begin position="289"/>
        <end position="310"/>
    </location>
</feature>
<gene>
    <name evidence="7" type="primary">Mp</name>
</gene>
<dbReference type="Gene3D" id="2.60.120.200">
    <property type="match status" value="1"/>
</dbReference>
<dbReference type="Proteomes" id="UP001652628">
    <property type="component" value="Chromosome 3"/>
</dbReference>
<dbReference type="GeneID" id="108005854"/>
<dbReference type="SUPFAM" id="SSF56436">
    <property type="entry name" value="C-type lectin-like"/>
    <property type="match status" value="1"/>
</dbReference>
<dbReference type="InterPro" id="IPR016187">
    <property type="entry name" value="CTDL_fold"/>
</dbReference>
<feature type="compositionally biased region" description="Low complexity" evidence="3">
    <location>
        <begin position="569"/>
        <end position="581"/>
    </location>
</feature>
<evidence type="ECO:0000256" key="3">
    <source>
        <dbReference type="SAM" id="MobiDB-lite"/>
    </source>
</evidence>